<dbReference type="InterPro" id="IPR014014">
    <property type="entry name" value="RNA_helicase_DEAD_Q_motif"/>
</dbReference>
<dbReference type="RefSeq" id="WP_114833791.1">
    <property type="nucleotide sequence ID" value="NZ_LR699114.1"/>
</dbReference>
<dbReference type="InterPro" id="IPR001650">
    <property type="entry name" value="Helicase_C-like"/>
</dbReference>
<dbReference type="PANTHER" id="PTHR47959:SF17">
    <property type="entry name" value="ATP-DEPENDENT RNA HELICASE DEAD BOX FAMILY"/>
    <property type="match status" value="1"/>
</dbReference>
<dbReference type="AlphaFoldDB" id="A0A370GX51"/>
<dbReference type="SMART" id="SM00490">
    <property type="entry name" value="HELICc"/>
    <property type="match status" value="1"/>
</dbReference>
<dbReference type="EC" id="3.6.4.13" evidence="1"/>
<dbReference type="InterPro" id="IPR011545">
    <property type="entry name" value="DEAD/DEAH_box_helicase_dom"/>
</dbReference>
<keyword evidence="6 11" id="KW-0067">ATP-binding</keyword>
<feature type="compositionally biased region" description="Basic residues" evidence="12">
    <location>
        <begin position="433"/>
        <end position="442"/>
    </location>
</feature>
<dbReference type="InterPro" id="IPR014001">
    <property type="entry name" value="Helicase_ATP-bd"/>
</dbReference>
<feature type="region of interest" description="Disordered" evidence="12">
    <location>
        <begin position="392"/>
        <end position="442"/>
    </location>
</feature>
<dbReference type="InterPro" id="IPR044742">
    <property type="entry name" value="DEAD/DEAH_RhlB"/>
</dbReference>
<dbReference type="GO" id="GO:0005524">
    <property type="term" value="F:ATP binding"/>
    <property type="evidence" value="ECO:0007669"/>
    <property type="project" value="UniProtKB-KW"/>
</dbReference>
<dbReference type="Pfam" id="PF00271">
    <property type="entry name" value="Helicase_C"/>
    <property type="match status" value="1"/>
</dbReference>
<evidence type="ECO:0000259" key="14">
    <source>
        <dbReference type="PROSITE" id="PS51194"/>
    </source>
</evidence>
<proteinExistence type="inferred from homology"/>
<protein>
    <recommendedName>
        <fullName evidence="9">DEAD-box ATP-dependent RNA helicase RhpA</fullName>
        <ecNumber evidence="1">3.6.4.13</ecNumber>
    </recommendedName>
</protein>
<dbReference type="GO" id="GO:0009266">
    <property type="term" value="P:response to temperature stimulus"/>
    <property type="evidence" value="ECO:0007669"/>
    <property type="project" value="UniProtKB-ARBA"/>
</dbReference>
<dbReference type="InterPro" id="IPR000629">
    <property type="entry name" value="RNA-helicase_DEAD-box_CS"/>
</dbReference>
<evidence type="ECO:0000256" key="6">
    <source>
        <dbReference type="ARBA" id="ARBA00022840"/>
    </source>
</evidence>
<dbReference type="PANTHER" id="PTHR47959">
    <property type="entry name" value="ATP-DEPENDENT RNA HELICASE RHLE-RELATED"/>
    <property type="match status" value="1"/>
</dbReference>
<dbReference type="CDD" id="cd18787">
    <property type="entry name" value="SF2_C_DEAD"/>
    <property type="match status" value="1"/>
</dbReference>
<dbReference type="GO" id="GO:0016787">
    <property type="term" value="F:hydrolase activity"/>
    <property type="evidence" value="ECO:0007669"/>
    <property type="project" value="UniProtKB-KW"/>
</dbReference>
<keyword evidence="4 11" id="KW-0378">Hydrolase</keyword>
<dbReference type="InterPro" id="IPR027417">
    <property type="entry name" value="P-loop_NTPase"/>
</dbReference>
<dbReference type="FunFam" id="3.40.50.300:FF:000108">
    <property type="entry name" value="ATP-dependent RNA helicase RhlE"/>
    <property type="match status" value="1"/>
</dbReference>
<dbReference type="GO" id="GO:0003724">
    <property type="term" value="F:RNA helicase activity"/>
    <property type="evidence" value="ECO:0007669"/>
    <property type="project" value="UniProtKB-EC"/>
</dbReference>
<sequence length="442" mass="49484">MLFSQLNLHPAIFKAIEACGYTTPTPVQAKSIPSILAGKDIIASAQTGSGKTAAFVLPALHHLSEKKGPRKPCILILTPTRELANQITKAANTYGKFLRFNIVSLVGGMPYHHQIKDLARGADIIVATPGRLMDHWENKRVDLSAIEMLVLDEADRMLDMGFIDDVQAIAKLTPAHRQTLLFSATVDKKLSKITQQLLKNPQRIDLSQEKISAPKIKQELYKANNAHHKTRLLKHFLNDANIYKAIIFSATKINADKLANELRNEGFSAAALHGDLKQNVRNRTIEQLRHGKIQFLVATDVAARGIDIHDVTHVINYDLPKFCEDYVHRIGRTGRAGKSGVAISFVLPSDAKHLQRIERYIGERIKMVHNVEMDQADFTKPSPVSIDKVSIQKNKSAAHHDAAPSKKKFSSAKKRWSSNDRYNKPSEKNNQRFQKKTGNKDR</sequence>
<feature type="domain" description="DEAD-box RNA helicase Q" evidence="15">
    <location>
        <begin position="1"/>
        <end position="29"/>
    </location>
</feature>
<feature type="compositionally biased region" description="Basic residues" evidence="12">
    <location>
        <begin position="405"/>
        <end position="416"/>
    </location>
</feature>
<dbReference type="Gene3D" id="3.40.50.300">
    <property type="entry name" value="P-loop containing nucleotide triphosphate hydrolases"/>
    <property type="match status" value="2"/>
</dbReference>
<keyword evidence="5 11" id="KW-0347">Helicase</keyword>
<dbReference type="Proteomes" id="UP000254720">
    <property type="component" value="Unassembled WGS sequence"/>
</dbReference>
<feature type="compositionally biased region" description="Basic and acidic residues" evidence="12">
    <location>
        <begin position="417"/>
        <end position="430"/>
    </location>
</feature>
<accession>A0A370GX51</accession>
<comment type="similarity">
    <text evidence="7 11">Belongs to the DEAD box helicase family.</text>
</comment>
<evidence type="ECO:0000313" key="17">
    <source>
        <dbReference type="Proteomes" id="UP000254720"/>
    </source>
</evidence>
<dbReference type="EMBL" id="QQAX01000005">
    <property type="protein sequence ID" value="RDI46493.1"/>
    <property type="molecule type" value="Genomic_DNA"/>
</dbReference>
<keyword evidence="3 11" id="KW-0547">Nucleotide-binding</keyword>
<dbReference type="CDD" id="cd00268">
    <property type="entry name" value="DEADc"/>
    <property type="match status" value="1"/>
</dbReference>
<evidence type="ECO:0000256" key="2">
    <source>
        <dbReference type="ARBA" id="ARBA00022490"/>
    </source>
</evidence>
<name>A0A370GX51_9COXI</name>
<dbReference type="PROSITE" id="PS00039">
    <property type="entry name" value="DEAD_ATP_HELICASE"/>
    <property type="match status" value="1"/>
</dbReference>
<comment type="catalytic activity">
    <reaction evidence="8">
        <text>ATP + H2O = ADP + phosphate + H(+)</text>
        <dbReference type="Rhea" id="RHEA:13065"/>
        <dbReference type="ChEBI" id="CHEBI:15377"/>
        <dbReference type="ChEBI" id="CHEBI:15378"/>
        <dbReference type="ChEBI" id="CHEBI:30616"/>
        <dbReference type="ChEBI" id="CHEBI:43474"/>
        <dbReference type="ChEBI" id="CHEBI:456216"/>
        <dbReference type="EC" id="3.6.4.13"/>
    </reaction>
</comment>
<evidence type="ECO:0000256" key="10">
    <source>
        <dbReference type="PROSITE-ProRule" id="PRU00552"/>
    </source>
</evidence>
<dbReference type="InterPro" id="IPR050079">
    <property type="entry name" value="DEAD_box_RNA_helicase"/>
</dbReference>
<dbReference type="SMART" id="SM00487">
    <property type="entry name" value="DEXDc"/>
    <property type="match status" value="1"/>
</dbReference>
<evidence type="ECO:0000259" key="15">
    <source>
        <dbReference type="PROSITE" id="PS51195"/>
    </source>
</evidence>
<feature type="domain" description="Helicase C-terminal" evidence="14">
    <location>
        <begin position="232"/>
        <end position="379"/>
    </location>
</feature>
<evidence type="ECO:0000313" key="16">
    <source>
        <dbReference type="EMBL" id="RDI46493.1"/>
    </source>
</evidence>
<comment type="caution">
    <text evidence="16">The sequence shown here is derived from an EMBL/GenBank/DDBJ whole genome shotgun (WGS) entry which is preliminary data.</text>
</comment>
<dbReference type="Pfam" id="PF00270">
    <property type="entry name" value="DEAD"/>
    <property type="match status" value="1"/>
</dbReference>
<evidence type="ECO:0000256" key="5">
    <source>
        <dbReference type="ARBA" id="ARBA00022806"/>
    </source>
</evidence>
<dbReference type="PROSITE" id="PS51195">
    <property type="entry name" value="Q_MOTIF"/>
    <property type="match status" value="1"/>
</dbReference>
<evidence type="ECO:0000256" key="3">
    <source>
        <dbReference type="ARBA" id="ARBA00022741"/>
    </source>
</evidence>
<evidence type="ECO:0000259" key="13">
    <source>
        <dbReference type="PROSITE" id="PS51192"/>
    </source>
</evidence>
<evidence type="ECO:0000256" key="11">
    <source>
        <dbReference type="RuleBase" id="RU000492"/>
    </source>
</evidence>
<keyword evidence="2" id="KW-0963">Cytoplasm</keyword>
<organism evidence="16 17">
    <name type="scientific">Aquicella lusitana</name>
    <dbReference type="NCBI Taxonomy" id="254246"/>
    <lineage>
        <taxon>Bacteria</taxon>
        <taxon>Pseudomonadati</taxon>
        <taxon>Pseudomonadota</taxon>
        <taxon>Gammaproteobacteria</taxon>
        <taxon>Legionellales</taxon>
        <taxon>Coxiellaceae</taxon>
        <taxon>Aquicella</taxon>
    </lineage>
</organism>
<dbReference type="PROSITE" id="PS51194">
    <property type="entry name" value="HELICASE_CTER"/>
    <property type="match status" value="1"/>
</dbReference>
<keyword evidence="17" id="KW-1185">Reference proteome</keyword>
<gene>
    <name evidence="16" type="ORF">C8D86_10517</name>
</gene>
<dbReference type="GO" id="GO:0003676">
    <property type="term" value="F:nucleic acid binding"/>
    <property type="evidence" value="ECO:0007669"/>
    <property type="project" value="InterPro"/>
</dbReference>
<evidence type="ECO:0000256" key="1">
    <source>
        <dbReference type="ARBA" id="ARBA00012552"/>
    </source>
</evidence>
<evidence type="ECO:0000256" key="12">
    <source>
        <dbReference type="SAM" id="MobiDB-lite"/>
    </source>
</evidence>
<reference evidence="16 17" key="1">
    <citation type="submission" date="2018-07" db="EMBL/GenBank/DDBJ databases">
        <title>Genomic Encyclopedia of Type Strains, Phase IV (KMG-IV): sequencing the most valuable type-strain genomes for metagenomic binning, comparative biology and taxonomic classification.</title>
        <authorList>
            <person name="Goeker M."/>
        </authorList>
    </citation>
    <scope>NUCLEOTIDE SEQUENCE [LARGE SCALE GENOMIC DNA]</scope>
    <source>
        <strain evidence="16 17">DSM 16500</strain>
    </source>
</reference>
<dbReference type="PROSITE" id="PS51192">
    <property type="entry name" value="HELICASE_ATP_BIND_1"/>
    <property type="match status" value="1"/>
</dbReference>
<dbReference type="OrthoDB" id="9805696at2"/>
<evidence type="ECO:0000256" key="7">
    <source>
        <dbReference type="ARBA" id="ARBA00038437"/>
    </source>
</evidence>
<dbReference type="GO" id="GO:0005829">
    <property type="term" value="C:cytosol"/>
    <property type="evidence" value="ECO:0007669"/>
    <property type="project" value="TreeGrafter"/>
</dbReference>
<feature type="domain" description="Helicase ATP-binding" evidence="13">
    <location>
        <begin position="32"/>
        <end position="204"/>
    </location>
</feature>
<evidence type="ECO:0000256" key="9">
    <source>
        <dbReference type="ARBA" id="ARBA00074363"/>
    </source>
</evidence>
<feature type="short sequence motif" description="Q motif" evidence="10">
    <location>
        <begin position="1"/>
        <end position="29"/>
    </location>
</feature>
<evidence type="ECO:0000256" key="4">
    <source>
        <dbReference type="ARBA" id="ARBA00022801"/>
    </source>
</evidence>
<dbReference type="GO" id="GO:0042255">
    <property type="term" value="P:ribosome assembly"/>
    <property type="evidence" value="ECO:0007669"/>
    <property type="project" value="UniProtKB-ARBA"/>
</dbReference>
<dbReference type="SUPFAM" id="SSF52540">
    <property type="entry name" value="P-loop containing nucleoside triphosphate hydrolases"/>
    <property type="match status" value="1"/>
</dbReference>
<evidence type="ECO:0000256" key="8">
    <source>
        <dbReference type="ARBA" id="ARBA00047984"/>
    </source>
</evidence>